<evidence type="ECO:0000313" key="12">
    <source>
        <dbReference type="EMBL" id="GBG32149.1"/>
    </source>
</evidence>
<dbReference type="FunCoup" id="A0A2R5GPB9">
    <property type="interactions" value="407"/>
</dbReference>
<dbReference type="Gene3D" id="1.25.40.1050">
    <property type="match status" value="1"/>
</dbReference>
<feature type="compositionally biased region" description="Polar residues" evidence="9">
    <location>
        <begin position="996"/>
        <end position="1006"/>
    </location>
</feature>
<dbReference type="Gene3D" id="3.40.50.12390">
    <property type="match status" value="2"/>
</dbReference>
<protein>
    <recommendedName>
        <fullName evidence="8">5'-3' exoribonuclease</fullName>
        <ecNumber evidence="8">3.1.13.-</ecNumber>
    </recommendedName>
</protein>
<gene>
    <name evidence="12" type="ORF">FCC1311_083742</name>
</gene>
<feature type="compositionally biased region" description="Low complexity" evidence="9">
    <location>
        <begin position="1042"/>
        <end position="1105"/>
    </location>
</feature>
<dbReference type="InterPro" id="IPR041412">
    <property type="entry name" value="Xrn1_helical"/>
</dbReference>
<keyword evidence="3 8" id="KW-0507">mRNA processing</keyword>
<sequence length="1174" mass="132440">MGVPAFFRWISEKYPKIMTRCIEEHRSSGQAPVDASQPNPNGYEFDNLYLDMNGLIHPCTHPEGEPAPETEEEMYLVIFRYLDRLLNMVRPRKLIYMAIDGVAPRAKMNQQRSRRFRAAQEAAEAAEDADRIRKEMISQGHRPPPKKPPAWDSNVITPGTEFMAKLSDYLRWYIAERLNHNAAFKNVRIVLSDAQSPGEGEHKIMQFIRRQRAEPGYDPNTTHILYGLDADLIMLGLASHEIHFTILREEVLFGKQKRKQGFQRDAVLNNSSAGSTDGDMSPDDSDMGLIGTNKKPFDLVRLWILREYLAHEFRPEAFYQPLPFAYNFEACIDDFVFICFFVGNDFLPHLPSLSIREGGLELLLDLYKRVLPTVGGYLTKDGQVNLSRVDVYMGVLGTVEDEIFRRRRASEVWDQQRRKNNQRTRREGGKTRAEGALALAAASGSGPEVQGRTKRGKFNVQDFSGADGKNLVPLGQGVSGAKAAALVPLGKKSGASAAPPAKPVPPPDSNANKSAAAELRDKLKRGKKRPADSDRAGPSSSSSSSSSPSSSAAPEEGRKAKQQATEERKKERKEARDIRRAQERARDAVDKIKLDSYDADDSKAAHDAFEARIKEKEKQRNVHEDVEDEVRFGEPGWKNRYYASKFGPEYEDPKSEKRREVVRSYVTGLCWVMEYYYRGCQSWTWFYEYHYAPFASDLVNIDDINIEFPPSMPFKPFEQLMGVFPPASAHALPEPCRWYMTDIDSPIADFYPTQFEYDANGKAVRWLWVALLPFIDESRLLAVTADLEKEFKPHEKERNEYNPDLVFARVDAVGTDKMMVAADEAERAMPSKTQAIKDEDGKQITPTTAGDVRASGKGGKPHARLLLASATNGLSGYFTHPPDKFKFEPGKTIPPAGRRVDPLPDNKTVAFEFRLPKMRPHLSMLLPDVRVPRPVLSADDLIIKIPKLGRGANVANLLVETTRQAHPSSFQQPSHGGGLGQRQAAHFQRSYGSMEPSMNLNRNSRGGRQPYPPPSQHQHQQPPPWQRQQQGYPPQRGGGYPYGQHQQHQQQHYPNQQQHGRGYPPQQAHHYQQHRQAYGQYPPHQQQHQQHQQQGYQYNRQQQAPSGPPGRGGSNPFLPNQPPPAGNSRPSSSKSALMDRLSSALQARGAPGAPPLYPGHGHQQHHHQQNQWRR</sequence>
<dbReference type="EMBL" id="BEYU01000115">
    <property type="protein sequence ID" value="GBG32149.1"/>
    <property type="molecule type" value="Genomic_DNA"/>
</dbReference>
<dbReference type="PANTHER" id="PTHR12341">
    <property type="entry name" value="5'-&gt;3' EXORIBONUCLEASE"/>
    <property type="match status" value="1"/>
</dbReference>
<evidence type="ECO:0000256" key="6">
    <source>
        <dbReference type="ARBA" id="ARBA00022839"/>
    </source>
</evidence>
<evidence type="ECO:0000256" key="1">
    <source>
        <dbReference type="ARBA" id="ARBA00004123"/>
    </source>
</evidence>
<evidence type="ECO:0000256" key="3">
    <source>
        <dbReference type="ARBA" id="ARBA00022664"/>
    </source>
</evidence>
<feature type="domain" description="Xrn1 helical" evidence="11">
    <location>
        <begin position="326"/>
        <end position="430"/>
    </location>
</feature>
<dbReference type="CDD" id="cd18673">
    <property type="entry name" value="PIN_XRN1-2-like"/>
    <property type="match status" value="1"/>
</dbReference>
<dbReference type="GO" id="GO:0004534">
    <property type="term" value="F:5'-3' RNA exonuclease activity"/>
    <property type="evidence" value="ECO:0007669"/>
    <property type="project" value="UniProtKB-UniRule"/>
</dbReference>
<evidence type="ECO:0000256" key="7">
    <source>
        <dbReference type="ARBA" id="ARBA00023242"/>
    </source>
</evidence>
<evidence type="ECO:0000256" key="5">
    <source>
        <dbReference type="ARBA" id="ARBA00022801"/>
    </source>
</evidence>
<evidence type="ECO:0000256" key="8">
    <source>
        <dbReference type="PIRNR" id="PIRNR037239"/>
    </source>
</evidence>
<dbReference type="GO" id="GO:0006397">
    <property type="term" value="P:mRNA processing"/>
    <property type="evidence" value="ECO:0007669"/>
    <property type="project" value="UniProtKB-UniRule"/>
</dbReference>
<dbReference type="OrthoDB" id="372487at2759"/>
<comment type="subcellular location">
    <subcellularLocation>
        <location evidence="1">Nucleus</location>
    </subcellularLocation>
</comment>
<dbReference type="FunFam" id="3.40.50.12390:FF:000003">
    <property type="entry name" value="5'-3' exoribonuclease"/>
    <property type="match status" value="1"/>
</dbReference>
<dbReference type="InterPro" id="IPR004859">
    <property type="entry name" value="Xrn1_N"/>
</dbReference>
<dbReference type="InterPro" id="IPR027073">
    <property type="entry name" value="5_3_exoribonuclease"/>
</dbReference>
<feature type="region of interest" description="Disordered" evidence="9">
    <location>
        <begin position="412"/>
        <end position="432"/>
    </location>
</feature>
<organism evidence="12 13">
    <name type="scientific">Hondaea fermentalgiana</name>
    <dbReference type="NCBI Taxonomy" id="2315210"/>
    <lineage>
        <taxon>Eukaryota</taxon>
        <taxon>Sar</taxon>
        <taxon>Stramenopiles</taxon>
        <taxon>Bigyra</taxon>
        <taxon>Labyrinthulomycetes</taxon>
        <taxon>Thraustochytrida</taxon>
        <taxon>Thraustochytriidae</taxon>
        <taxon>Hondaea</taxon>
    </lineage>
</organism>
<feature type="compositionally biased region" description="Basic residues" evidence="9">
    <location>
        <begin position="1162"/>
        <end position="1174"/>
    </location>
</feature>
<dbReference type="InterPro" id="IPR017151">
    <property type="entry name" value="Xrn2/3/4"/>
</dbReference>
<dbReference type="EC" id="3.1.13.-" evidence="8"/>
<keyword evidence="13" id="KW-1185">Reference proteome</keyword>
<feature type="compositionally biased region" description="Low complexity" evidence="9">
    <location>
        <begin position="1026"/>
        <end position="1035"/>
    </location>
</feature>
<dbReference type="GO" id="GO:0000956">
    <property type="term" value="P:nuclear-transcribed mRNA catabolic process"/>
    <property type="evidence" value="ECO:0007669"/>
    <property type="project" value="TreeGrafter"/>
</dbReference>
<evidence type="ECO:0000259" key="11">
    <source>
        <dbReference type="Pfam" id="PF17846"/>
    </source>
</evidence>
<dbReference type="PIRSF" id="PIRSF037239">
    <property type="entry name" value="Exonuclease_Xrn2"/>
    <property type="match status" value="1"/>
</dbReference>
<dbReference type="Proteomes" id="UP000241890">
    <property type="component" value="Unassembled WGS sequence"/>
</dbReference>
<dbReference type="InParanoid" id="A0A2R5GPB9"/>
<feature type="domain" description="Xrn1 helical" evidence="11">
    <location>
        <begin position="558"/>
        <end position="941"/>
    </location>
</feature>
<keyword evidence="7" id="KW-0539">Nucleus</keyword>
<comment type="similarity">
    <text evidence="2 8">Belongs to the 5'-3' exonuclease family. XRN2/RAT1 subfamily.</text>
</comment>
<feature type="compositionally biased region" description="Low complexity" evidence="9">
    <location>
        <begin position="538"/>
        <end position="551"/>
    </location>
</feature>
<dbReference type="PANTHER" id="PTHR12341:SF41">
    <property type="entry name" value="5'-3' EXORIBONUCLEASE 2"/>
    <property type="match status" value="1"/>
</dbReference>
<keyword evidence="5 8" id="KW-0378">Hydrolase</keyword>
<keyword evidence="4 8" id="KW-0540">Nuclease</keyword>
<feature type="compositionally biased region" description="Polar residues" evidence="9">
    <location>
        <begin position="965"/>
        <end position="974"/>
    </location>
</feature>
<dbReference type="Pfam" id="PF03159">
    <property type="entry name" value="XRN_N"/>
    <property type="match status" value="1"/>
</dbReference>
<comment type="caution">
    <text evidence="12">The sequence shown here is derived from an EMBL/GenBank/DDBJ whole genome shotgun (WGS) entry which is preliminary data.</text>
</comment>
<evidence type="ECO:0000256" key="4">
    <source>
        <dbReference type="ARBA" id="ARBA00022722"/>
    </source>
</evidence>
<feature type="region of interest" description="Disordered" evidence="9">
    <location>
        <begin position="965"/>
        <end position="1174"/>
    </location>
</feature>
<evidence type="ECO:0000256" key="9">
    <source>
        <dbReference type="SAM" id="MobiDB-lite"/>
    </source>
</evidence>
<comment type="function">
    <text evidence="8">Possesses 5'-&gt;3' exoribonuclease activity. May promote termination of transcription by RNA polymerase II.</text>
</comment>
<evidence type="ECO:0000256" key="2">
    <source>
        <dbReference type="ARBA" id="ARBA00006994"/>
    </source>
</evidence>
<feature type="domain" description="Xrn1 N-terminal" evidence="10">
    <location>
        <begin position="1"/>
        <end position="250"/>
    </location>
</feature>
<dbReference type="Pfam" id="PF17846">
    <property type="entry name" value="XRN_M"/>
    <property type="match status" value="2"/>
</dbReference>
<name>A0A2R5GPB9_9STRA</name>
<keyword evidence="6 8" id="KW-0269">Exonuclease</keyword>
<dbReference type="GO" id="GO:0003723">
    <property type="term" value="F:RNA binding"/>
    <property type="evidence" value="ECO:0007669"/>
    <property type="project" value="TreeGrafter"/>
</dbReference>
<dbReference type="GO" id="GO:0005634">
    <property type="term" value="C:nucleus"/>
    <property type="evidence" value="ECO:0007669"/>
    <property type="project" value="UniProtKB-SubCell"/>
</dbReference>
<proteinExistence type="inferred from homology"/>
<feature type="compositionally biased region" description="Basic and acidic residues" evidence="9">
    <location>
        <begin position="555"/>
        <end position="586"/>
    </location>
</feature>
<reference evidence="12 13" key="1">
    <citation type="submission" date="2017-12" db="EMBL/GenBank/DDBJ databases">
        <title>Sequencing, de novo assembly and annotation of complete genome of a new Thraustochytrid species, strain FCC1311.</title>
        <authorList>
            <person name="Sedici K."/>
            <person name="Godart F."/>
            <person name="Aiese Cigliano R."/>
            <person name="Sanseverino W."/>
            <person name="Barakat M."/>
            <person name="Ortet P."/>
            <person name="Marechal E."/>
            <person name="Cagnac O."/>
            <person name="Amato A."/>
        </authorList>
    </citation>
    <scope>NUCLEOTIDE SEQUENCE [LARGE SCALE GENOMIC DNA]</scope>
</reference>
<evidence type="ECO:0000259" key="10">
    <source>
        <dbReference type="Pfam" id="PF03159"/>
    </source>
</evidence>
<dbReference type="AlphaFoldDB" id="A0A2R5GPB9"/>
<feature type="region of interest" description="Disordered" evidence="9">
    <location>
        <begin position="492"/>
        <end position="586"/>
    </location>
</feature>
<accession>A0A2R5GPB9</accession>
<evidence type="ECO:0000313" key="13">
    <source>
        <dbReference type="Proteomes" id="UP000241890"/>
    </source>
</evidence>
<feature type="compositionally biased region" description="Pro residues" evidence="9">
    <location>
        <begin position="1010"/>
        <end position="1025"/>
    </location>
</feature>